<evidence type="ECO:0000313" key="2">
    <source>
        <dbReference type="Proteomes" id="UP000767854"/>
    </source>
</evidence>
<dbReference type="PANTHER" id="PTHR36455">
    <property type="match status" value="1"/>
</dbReference>
<dbReference type="EMBL" id="JAFBDT010000034">
    <property type="protein sequence ID" value="MBM7562877.1"/>
    <property type="molecule type" value="Genomic_DNA"/>
</dbReference>
<evidence type="ECO:0000313" key="1">
    <source>
        <dbReference type="EMBL" id="MBM7562877.1"/>
    </source>
</evidence>
<accession>A0ABS2MUD2</accession>
<reference evidence="1 2" key="1">
    <citation type="submission" date="2021-01" db="EMBL/GenBank/DDBJ databases">
        <title>Genomic Encyclopedia of Type Strains, Phase IV (KMG-IV): sequencing the most valuable type-strain genomes for metagenomic binning, comparative biology and taxonomic classification.</title>
        <authorList>
            <person name="Goeker M."/>
        </authorList>
    </citation>
    <scope>NUCLEOTIDE SEQUENCE [LARGE SCALE GENOMIC DNA]</scope>
    <source>
        <strain evidence="1 2">DSM 24436</strain>
    </source>
</reference>
<organism evidence="1 2">
    <name type="scientific">Fusibacter tunisiensis</name>
    <dbReference type="NCBI Taxonomy" id="1008308"/>
    <lineage>
        <taxon>Bacteria</taxon>
        <taxon>Bacillati</taxon>
        <taxon>Bacillota</taxon>
        <taxon>Clostridia</taxon>
        <taxon>Eubacteriales</taxon>
        <taxon>Eubacteriales Family XII. Incertae Sedis</taxon>
        <taxon>Fusibacter</taxon>
    </lineage>
</organism>
<dbReference type="Pfam" id="PF05717">
    <property type="entry name" value="TnpB_IS66"/>
    <property type="match status" value="1"/>
</dbReference>
<dbReference type="RefSeq" id="WP_204665304.1">
    <property type="nucleotide sequence ID" value="NZ_JAFBDT010000034.1"/>
</dbReference>
<dbReference type="InterPro" id="IPR008878">
    <property type="entry name" value="Transposase_IS66_Orf2"/>
</dbReference>
<sequence>MFNSNRVTEVYLALGATDLRKSIDGLAVIVREKFKLDPFSRNLYVFCNRKRDKIKILEWDTSGFWLHYKRLEKDRFKWPENISGTHISIDERSFRWLLDGLTIREKSAHKPVEERQII</sequence>
<dbReference type="Proteomes" id="UP000767854">
    <property type="component" value="Unassembled WGS sequence"/>
</dbReference>
<proteinExistence type="predicted"/>
<dbReference type="NCBIfam" id="NF033819">
    <property type="entry name" value="IS66_TnpB"/>
    <property type="match status" value="1"/>
</dbReference>
<gene>
    <name evidence="1" type="ORF">JOC49_002450</name>
</gene>
<keyword evidence="2" id="KW-1185">Reference proteome</keyword>
<protein>
    <submittedName>
        <fullName evidence="1">Transposase</fullName>
    </submittedName>
</protein>
<comment type="caution">
    <text evidence="1">The sequence shown here is derived from an EMBL/GenBank/DDBJ whole genome shotgun (WGS) entry which is preliminary data.</text>
</comment>
<dbReference type="PANTHER" id="PTHR36455:SF1">
    <property type="entry name" value="BLR8292 PROTEIN"/>
    <property type="match status" value="1"/>
</dbReference>
<name>A0ABS2MUD2_9FIRM</name>